<comment type="similarity">
    <text evidence="2">Belongs to the glycosyltransferase 31 family. Beta3-Gal-T subfamily.</text>
</comment>
<keyword evidence="9 10" id="KW-0472">Membrane</keyword>
<dbReference type="Gene3D" id="3.50.4.10">
    <property type="entry name" value="Hepatocyte Growth Factor"/>
    <property type="match status" value="1"/>
</dbReference>
<protein>
    <recommendedName>
        <fullName evidence="13">Apple domain-containing protein</fullName>
    </recommendedName>
</protein>
<evidence type="ECO:0000256" key="3">
    <source>
        <dbReference type="ARBA" id="ARBA00022676"/>
    </source>
</evidence>
<dbReference type="Gene3D" id="3.90.550.50">
    <property type="match status" value="1"/>
</dbReference>
<keyword evidence="12" id="KW-1185">Reference proteome</keyword>
<evidence type="ECO:0000313" key="11">
    <source>
        <dbReference type="EMBL" id="KAK5068132.1"/>
    </source>
</evidence>
<evidence type="ECO:0000256" key="9">
    <source>
        <dbReference type="ARBA" id="ARBA00023136"/>
    </source>
</evidence>
<comment type="caution">
    <text evidence="11">The sequence shown here is derived from an EMBL/GenBank/DDBJ whole genome shotgun (WGS) entry which is preliminary data.</text>
</comment>
<name>A0ABR0JR34_9EURO</name>
<feature type="transmembrane region" description="Helical" evidence="10">
    <location>
        <begin position="9"/>
        <end position="30"/>
    </location>
</feature>
<gene>
    <name evidence="11" type="ORF">LTR69_000250</name>
</gene>
<sequence>MPISMPRGVVVRVSIIFGVVLSLFMLRSYYLPSSPSYDDAVSTAKSWWTGSNPGGSDVFDIDVDRYSQLNHPADVDHQQHYDEEPHLSSEITDFADPVAPATVPHWVTAAPASKATPSPIPSSDYSIPACRQLPGADKVVIIVKTGATEVLARLPEQLLTLAECVPNLIIFSDMEQDVGHFHLHDALADIGKKWKDTHDDFKFYHDVHKTHAMHGDLTLLDSEKGWSLDKWKNIPMLHKAYEKYPDADWYMTIDADTYLGWTNLLLLLDRLDPEEPLYSGCVYWHGETMFAQGGTGYLLSRKSVQMWEAIRSPENIEKWEQETSGICCGDVMLGVSMQQAGIKVSGAWPMFQVDPPCDFSWSSDTWCVPAITWHHSHTYDIEALWDFEKEWINKTWHESDQPGSVPYMYKDAFEYFVTPNIAENKTDWNNYSGDRIFTKPKKDHIKEDHDWDYKSDEEKLQMWEGWSESQKQSVKSPEDCRAACEADNGCMQYSWHPGTCRHNWAIKVGHAEASKKKFTSGWMLDRVEKHKKNAGDDLTTQLYV</sequence>
<dbReference type="Proteomes" id="UP001345691">
    <property type="component" value="Unassembled WGS sequence"/>
</dbReference>
<dbReference type="InterPro" id="IPR026050">
    <property type="entry name" value="C1GALT1/C1GALT1_chp1"/>
</dbReference>
<keyword evidence="3" id="KW-0328">Glycosyltransferase</keyword>
<dbReference type="EMBL" id="JAVRRF010000001">
    <property type="protein sequence ID" value="KAK5068132.1"/>
    <property type="molecule type" value="Genomic_DNA"/>
</dbReference>
<evidence type="ECO:0000256" key="5">
    <source>
        <dbReference type="ARBA" id="ARBA00022692"/>
    </source>
</evidence>
<keyword evidence="7 10" id="KW-1133">Transmembrane helix</keyword>
<keyword evidence="4" id="KW-0808">Transferase</keyword>
<evidence type="ECO:0000256" key="6">
    <source>
        <dbReference type="ARBA" id="ARBA00022968"/>
    </source>
</evidence>
<evidence type="ECO:0000256" key="8">
    <source>
        <dbReference type="ARBA" id="ARBA00023034"/>
    </source>
</evidence>
<evidence type="ECO:0008006" key="13">
    <source>
        <dbReference type="Google" id="ProtNLM"/>
    </source>
</evidence>
<organism evidence="11 12">
    <name type="scientific">Exophiala sideris</name>
    <dbReference type="NCBI Taxonomy" id="1016849"/>
    <lineage>
        <taxon>Eukaryota</taxon>
        <taxon>Fungi</taxon>
        <taxon>Dikarya</taxon>
        <taxon>Ascomycota</taxon>
        <taxon>Pezizomycotina</taxon>
        <taxon>Eurotiomycetes</taxon>
        <taxon>Chaetothyriomycetidae</taxon>
        <taxon>Chaetothyriales</taxon>
        <taxon>Herpotrichiellaceae</taxon>
        <taxon>Exophiala</taxon>
    </lineage>
</organism>
<evidence type="ECO:0000313" key="12">
    <source>
        <dbReference type="Proteomes" id="UP001345691"/>
    </source>
</evidence>
<evidence type="ECO:0000256" key="4">
    <source>
        <dbReference type="ARBA" id="ARBA00022679"/>
    </source>
</evidence>
<keyword evidence="5 10" id="KW-0812">Transmembrane</keyword>
<evidence type="ECO:0000256" key="1">
    <source>
        <dbReference type="ARBA" id="ARBA00004323"/>
    </source>
</evidence>
<keyword evidence="8" id="KW-0333">Golgi apparatus</keyword>
<accession>A0ABR0JR34</accession>
<keyword evidence="6" id="KW-0735">Signal-anchor</keyword>
<comment type="subcellular location">
    <subcellularLocation>
        <location evidence="1">Golgi apparatus membrane</location>
        <topology evidence="1">Single-pass type II membrane protein</topology>
    </subcellularLocation>
</comment>
<dbReference type="Pfam" id="PF01762">
    <property type="entry name" value="Galactosyl_T"/>
    <property type="match status" value="1"/>
</dbReference>
<dbReference type="InterPro" id="IPR002659">
    <property type="entry name" value="Glyco_trans_31"/>
</dbReference>
<dbReference type="PANTHER" id="PTHR23033">
    <property type="entry name" value="BETA1,3-GALACTOSYLTRANSFERASE"/>
    <property type="match status" value="1"/>
</dbReference>
<evidence type="ECO:0000256" key="10">
    <source>
        <dbReference type="SAM" id="Phobius"/>
    </source>
</evidence>
<reference evidence="11 12" key="1">
    <citation type="submission" date="2023-08" db="EMBL/GenBank/DDBJ databases">
        <title>Black Yeasts Isolated from many extreme environments.</title>
        <authorList>
            <person name="Coleine C."/>
            <person name="Stajich J.E."/>
            <person name="Selbmann L."/>
        </authorList>
    </citation>
    <scope>NUCLEOTIDE SEQUENCE [LARGE SCALE GENOMIC DNA]</scope>
    <source>
        <strain evidence="11 12">CCFEE 6328</strain>
    </source>
</reference>
<evidence type="ECO:0000256" key="7">
    <source>
        <dbReference type="ARBA" id="ARBA00022989"/>
    </source>
</evidence>
<evidence type="ECO:0000256" key="2">
    <source>
        <dbReference type="ARBA" id="ARBA00006462"/>
    </source>
</evidence>
<dbReference type="PANTHER" id="PTHR23033:SF47">
    <property type="entry name" value="APPLE DOMAIN-CONTAINING PROTEIN-RELATED"/>
    <property type="match status" value="1"/>
</dbReference>
<proteinExistence type="inferred from homology"/>